<dbReference type="EMBL" id="JAULSR010000001">
    <property type="protein sequence ID" value="KAK0634270.1"/>
    <property type="molecule type" value="Genomic_DNA"/>
</dbReference>
<dbReference type="PANTHER" id="PTHR10622:SF12">
    <property type="entry name" value="HET DOMAIN-CONTAINING PROTEIN"/>
    <property type="match status" value="1"/>
</dbReference>
<comment type="caution">
    <text evidence="2">The sequence shown here is derived from an EMBL/GenBank/DDBJ whole genome shotgun (WGS) entry which is preliminary data.</text>
</comment>
<organism evidence="2 3">
    <name type="scientific">Bombardia bombarda</name>
    <dbReference type="NCBI Taxonomy" id="252184"/>
    <lineage>
        <taxon>Eukaryota</taxon>
        <taxon>Fungi</taxon>
        <taxon>Dikarya</taxon>
        <taxon>Ascomycota</taxon>
        <taxon>Pezizomycotina</taxon>
        <taxon>Sordariomycetes</taxon>
        <taxon>Sordariomycetidae</taxon>
        <taxon>Sordariales</taxon>
        <taxon>Lasiosphaeriaceae</taxon>
        <taxon>Bombardia</taxon>
    </lineage>
</organism>
<evidence type="ECO:0000259" key="1">
    <source>
        <dbReference type="Pfam" id="PF06985"/>
    </source>
</evidence>
<proteinExistence type="predicted"/>
<keyword evidence="3" id="KW-1185">Reference proteome</keyword>
<sequence length="573" mass="65334">MRLINAQTLQFDEFFEPSIPGYVILSHTWDDGEVTFQDMATTTRPIPKKGYRKVIETCFLARQMGIGYVWVDTCCIDKTSSAELTESINSMFRWYKNALVCVAHLADLEASVELKDGIAKCRWSTRGWTLQELIAPQIIIFYDKNWCERGSKDDFCEELSAATQVPESVLLDPDLISKYSIAQRMSWASERATTRTEDMAYCLFGIFEVNMPLIYGEGGTRAFQRLQKEIIKYSNDTTIFAWNPTAAELSHEHCLIFASCPKAFTGSHSIIPRSMQDYNPEFSITNKGLRIQDRLRVSQMNSLNDSLSEYSWTVGINLFGGSLAVVHLRKLGPDLFIRQTRLLSSVGHMTDSHLGLSRDNTFWRHDDPGQQKSIYIMDSSIPPSSVFAGFREFGIRCADFSRVWGTNPTYFTRAIPHDLWDHSDFIFLPNKDWLVRGIRFNQNIGEHMYRLAIVLRPSSLPGLDQQQQQQRYSLSIWDTENHPAETARIFPPNLSKTTPNEDLTVSDLVEDCPVVWKLGNVLEIQVDGGETYRVTVSCEPEEVTMFSQIITMFSLRIVISKMPSDNNSESLAI</sequence>
<dbReference type="AlphaFoldDB" id="A0AA39XIH2"/>
<feature type="domain" description="Heterokaryon incompatibility" evidence="1">
    <location>
        <begin position="22"/>
        <end position="110"/>
    </location>
</feature>
<accession>A0AA39XIH2</accession>
<name>A0AA39XIH2_9PEZI</name>
<protein>
    <submittedName>
        <fullName evidence="2">Heterokaryon incompatibility protein-domain-containing protein</fullName>
    </submittedName>
</protein>
<evidence type="ECO:0000313" key="3">
    <source>
        <dbReference type="Proteomes" id="UP001174934"/>
    </source>
</evidence>
<dbReference type="PANTHER" id="PTHR10622">
    <property type="entry name" value="HET DOMAIN-CONTAINING PROTEIN"/>
    <property type="match status" value="1"/>
</dbReference>
<dbReference type="Pfam" id="PF06985">
    <property type="entry name" value="HET"/>
    <property type="match status" value="1"/>
</dbReference>
<dbReference type="InterPro" id="IPR010730">
    <property type="entry name" value="HET"/>
</dbReference>
<evidence type="ECO:0000313" key="2">
    <source>
        <dbReference type="EMBL" id="KAK0634270.1"/>
    </source>
</evidence>
<reference evidence="2" key="1">
    <citation type="submission" date="2023-06" db="EMBL/GenBank/DDBJ databases">
        <title>Genome-scale phylogeny and comparative genomics of the fungal order Sordariales.</title>
        <authorList>
            <consortium name="Lawrence Berkeley National Laboratory"/>
            <person name="Hensen N."/>
            <person name="Bonometti L."/>
            <person name="Westerberg I."/>
            <person name="Brannstrom I.O."/>
            <person name="Guillou S."/>
            <person name="Cros-Aarteil S."/>
            <person name="Calhoun S."/>
            <person name="Haridas S."/>
            <person name="Kuo A."/>
            <person name="Mondo S."/>
            <person name="Pangilinan J."/>
            <person name="Riley R."/>
            <person name="LaButti K."/>
            <person name="Andreopoulos B."/>
            <person name="Lipzen A."/>
            <person name="Chen C."/>
            <person name="Yanf M."/>
            <person name="Daum C."/>
            <person name="Ng V."/>
            <person name="Clum A."/>
            <person name="Steindorff A."/>
            <person name="Ohm R."/>
            <person name="Martin F."/>
            <person name="Silar P."/>
            <person name="Natvig D."/>
            <person name="Lalanne C."/>
            <person name="Gautier V."/>
            <person name="Ament-velasquez S.L."/>
            <person name="Kruys A."/>
            <person name="Hutchinson M.I."/>
            <person name="Powell A.J."/>
            <person name="Barry K."/>
            <person name="Miller A.N."/>
            <person name="Grigoriev I.V."/>
            <person name="Debuchy R."/>
            <person name="Gladieux P."/>
            <person name="Thoren M.H."/>
            <person name="Johannesson H."/>
        </authorList>
    </citation>
    <scope>NUCLEOTIDE SEQUENCE</scope>
    <source>
        <strain evidence="2">SMH3391-2</strain>
    </source>
</reference>
<dbReference type="Proteomes" id="UP001174934">
    <property type="component" value="Unassembled WGS sequence"/>
</dbReference>
<gene>
    <name evidence="2" type="ORF">B0T17DRAFT_1477</name>
</gene>